<reference evidence="1" key="1">
    <citation type="journal article" date="2014" name="Int. J. Syst. Evol. Microbiol.">
        <title>Complete genome sequence of Corynebacterium casei LMG S-19264T (=DSM 44701T), isolated from a smear-ripened cheese.</title>
        <authorList>
            <consortium name="US DOE Joint Genome Institute (JGI-PGF)"/>
            <person name="Walter F."/>
            <person name="Albersmeier A."/>
            <person name="Kalinowski J."/>
            <person name="Ruckert C."/>
        </authorList>
    </citation>
    <scope>NUCLEOTIDE SEQUENCE</scope>
    <source>
        <strain evidence="1">CGMCC 1.15179</strain>
    </source>
</reference>
<protein>
    <submittedName>
        <fullName evidence="1">Uncharacterized protein</fullName>
    </submittedName>
</protein>
<sequence>MYACDLIVNDIVNARNDYGKTHERNKPSDEDLRYEQELNRMLGEFSSIYSSLSVKKLLGVSR</sequence>
<dbReference type="EMBL" id="BMHQ01000001">
    <property type="protein sequence ID" value="GGE04009.1"/>
    <property type="molecule type" value="Genomic_DNA"/>
</dbReference>
<reference evidence="1" key="2">
    <citation type="submission" date="2020-09" db="EMBL/GenBank/DDBJ databases">
        <authorList>
            <person name="Sun Q."/>
            <person name="Zhou Y."/>
        </authorList>
    </citation>
    <scope>NUCLEOTIDE SEQUENCE</scope>
    <source>
        <strain evidence="1">CGMCC 1.15179</strain>
    </source>
</reference>
<gene>
    <name evidence="1" type="ORF">GCM10011571_01180</name>
</gene>
<keyword evidence="2" id="KW-1185">Reference proteome</keyword>
<organism evidence="1 2">
    <name type="scientific">Marinithermofilum abyssi</name>
    <dbReference type="NCBI Taxonomy" id="1571185"/>
    <lineage>
        <taxon>Bacteria</taxon>
        <taxon>Bacillati</taxon>
        <taxon>Bacillota</taxon>
        <taxon>Bacilli</taxon>
        <taxon>Bacillales</taxon>
        <taxon>Thermoactinomycetaceae</taxon>
        <taxon>Marinithermofilum</taxon>
    </lineage>
</organism>
<dbReference type="AlphaFoldDB" id="A0A8J2YBJ3"/>
<name>A0A8J2YBJ3_9BACL</name>
<comment type="caution">
    <text evidence="1">The sequence shown here is derived from an EMBL/GenBank/DDBJ whole genome shotgun (WGS) entry which is preliminary data.</text>
</comment>
<dbReference type="Proteomes" id="UP000625210">
    <property type="component" value="Unassembled WGS sequence"/>
</dbReference>
<evidence type="ECO:0000313" key="2">
    <source>
        <dbReference type="Proteomes" id="UP000625210"/>
    </source>
</evidence>
<accession>A0A8J2YBJ3</accession>
<evidence type="ECO:0000313" key="1">
    <source>
        <dbReference type="EMBL" id="GGE04009.1"/>
    </source>
</evidence>
<proteinExistence type="predicted"/>